<protein>
    <recommendedName>
        <fullName evidence="4">Chaperone protein DnaJ</fullName>
    </recommendedName>
</protein>
<evidence type="ECO:0008006" key="4">
    <source>
        <dbReference type="Google" id="ProtNLM"/>
    </source>
</evidence>
<evidence type="ECO:0000313" key="2">
    <source>
        <dbReference type="EMBL" id="MFC3284100.1"/>
    </source>
</evidence>
<keyword evidence="3" id="KW-1185">Reference proteome</keyword>
<dbReference type="EMBL" id="JBHRUG010000019">
    <property type="protein sequence ID" value="MFC3284100.1"/>
    <property type="molecule type" value="Genomic_DNA"/>
</dbReference>
<gene>
    <name evidence="2" type="ORF">ACFOEV_10820</name>
</gene>
<proteinExistence type="predicted"/>
<name>A0ABV7LP65_9GAMM</name>
<dbReference type="RefSeq" id="WP_386773735.1">
    <property type="nucleotide sequence ID" value="NZ_JBHRUG010000019.1"/>
</dbReference>
<comment type="caution">
    <text evidence="2">The sequence shown here is derived from an EMBL/GenBank/DDBJ whole genome shotgun (WGS) entry which is preliminary data.</text>
</comment>
<sequence>MSNKPDDMRPEKPGDEAPPGTPGTGQNLCRKCKGNGRVEDKECPDCGGSGYVIAGIGGG</sequence>
<dbReference type="InterPro" id="IPR036410">
    <property type="entry name" value="HSP_DnaJ_Cys-rich_dom_sf"/>
</dbReference>
<evidence type="ECO:0000313" key="3">
    <source>
        <dbReference type="Proteomes" id="UP001595579"/>
    </source>
</evidence>
<accession>A0ABV7LP65</accession>
<dbReference type="SUPFAM" id="SSF57938">
    <property type="entry name" value="DnaJ/Hsp40 cysteine-rich domain"/>
    <property type="match status" value="1"/>
</dbReference>
<feature type="compositionally biased region" description="Basic and acidic residues" evidence="1">
    <location>
        <begin position="1"/>
        <end position="15"/>
    </location>
</feature>
<dbReference type="Proteomes" id="UP001595579">
    <property type="component" value="Unassembled WGS sequence"/>
</dbReference>
<evidence type="ECO:0000256" key="1">
    <source>
        <dbReference type="SAM" id="MobiDB-lite"/>
    </source>
</evidence>
<feature type="region of interest" description="Disordered" evidence="1">
    <location>
        <begin position="1"/>
        <end position="30"/>
    </location>
</feature>
<organism evidence="2 3">
    <name type="scientific">Litchfieldella rifensis</name>
    <dbReference type="NCBI Taxonomy" id="762643"/>
    <lineage>
        <taxon>Bacteria</taxon>
        <taxon>Pseudomonadati</taxon>
        <taxon>Pseudomonadota</taxon>
        <taxon>Gammaproteobacteria</taxon>
        <taxon>Oceanospirillales</taxon>
        <taxon>Halomonadaceae</taxon>
        <taxon>Litchfieldella</taxon>
    </lineage>
</organism>
<dbReference type="Gene3D" id="6.20.20.10">
    <property type="match status" value="1"/>
</dbReference>
<reference evidence="3" key="1">
    <citation type="journal article" date="2019" name="Int. J. Syst. Evol. Microbiol.">
        <title>The Global Catalogue of Microorganisms (GCM) 10K type strain sequencing project: providing services to taxonomists for standard genome sequencing and annotation.</title>
        <authorList>
            <consortium name="The Broad Institute Genomics Platform"/>
            <consortium name="The Broad Institute Genome Sequencing Center for Infectious Disease"/>
            <person name="Wu L."/>
            <person name="Ma J."/>
        </authorList>
    </citation>
    <scope>NUCLEOTIDE SEQUENCE [LARGE SCALE GENOMIC DNA]</scope>
    <source>
        <strain evidence="3">CECT 7698</strain>
    </source>
</reference>